<dbReference type="Gene3D" id="3.90.780.10">
    <property type="entry name" value="5'-Nucleotidase, C-terminal domain"/>
    <property type="match status" value="1"/>
</dbReference>
<name>A0A176S0K6_9GAMM</name>
<protein>
    <submittedName>
        <fullName evidence="2">Protein containing 5'-Nucleotidase</fullName>
        <ecNumber evidence="2">3.-.-.-</ecNumber>
    </submittedName>
</protein>
<dbReference type="AlphaFoldDB" id="A0A176S0K6"/>
<organism evidence="2 3">
    <name type="scientific">Candidatus Thiomargarita nelsonii</name>
    <dbReference type="NCBI Taxonomy" id="1003181"/>
    <lineage>
        <taxon>Bacteria</taxon>
        <taxon>Pseudomonadati</taxon>
        <taxon>Pseudomonadota</taxon>
        <taxon>Gammaproteobacteria</taxon>
        <taxon>Thiotrichales</taxon>
        <taxon>Thiotrichaceae</taxon>
        <taxon>Thiomargarita</taxon>
    </lineage>
</organism>
<dbReference type="InterPro" id="IPR036907">
    <property type="entry name" value="5'-Nucleotdase_C_sf"/>
</dbReference>
<evidence type="ECO:0000259" key="1">
    <source>
        <dbReference type="Pfam" id="PF02872"/>
    </source>
</evidence>
<dbReference type="Pfam" id="PF02872">
    <property type="entry name" value="5_nucleotid_C"/>
    <property type="match status" value="1"/>
</dbReference>
<dbReference type="Proteomes" id="UP000076962">
    <property type="component" value="Unassembled WGS sequence"/>
</dbReference>
<reference evidence="2 3" key="1">
    <citation type="submission" date="2016-05" db="EMBL/GenBank/DDBJ databases">
        <title>Single-cell genome of chain-forming Candidatus Thiomargarita nelsonii and comparison to other large sulfur-oxidizing bacteria.</title>
        <authorList>
            <person name="Winkel M."/>
            <person name="Salman V."/>
            <person name="Woyke T."/>
            <person name="Schulz-Vogt H."/>
            <person name="Richter M."/>
            <person name="Flood B."/>
            <person name="Bailey J."/>
            <person name="Amann R."/>
            <person name="Mussmann M."/>
        </authorList>
    </citation>
    <scope>NUCLEOTIDE SEQUENCE [LARGE SCALE GENOMIC DNA]</scope>
    <source>
        <strain evidence="2 3">THI036</strain>
    </source>
</reference>
<dbReference type="GO" id="GO:0009166">
    <property type="term" value="P:nucleotide catabolic process"/>
    <property type="evidence" value="ECO:0007669"/>
    <property type="project" value="InterPro"/>
</dbReference>
<dbReference type="EC" id="3.-.-.-" evidence="2"/>
<sequence>MEPNSQISFNDWYSVMPFADMIVVTQMTGAQIKEMVMNNAQRIVRPEEALDLEGYISRGFLHFSKELRYTIKLNSDATTAVAQDIMLNDKPIEAQLDETFNVAFSDFIVLRGAEGWNGEKVGAGLPDEVMGLDLTSLPKNDTGLVYRNEIIAFIKEHGVVDDSTGAVKDGRLQVIP</sequence>
<evidence type="ECO:0000313" key="2">
    <source>
        <dbReference type="EMBL" id="OAD21593.1"/>
    </source>
</evidence>
<gene>
    <name evidence="2" type="ORF">THIOM_002634</name>
</gene>
<comment type="caution">
    <text evidence="2">The sequence shown here is derived from an EMBL/GenBank/DDBJ whole genome shotgun (WGS) entry which is preliminary data.</text>
</comment>
<accession>A0A176S0K6</accession>
<dbReference type="SUPFAM" id="SSF55816">
    <property type="entry name" value="5'-nucleotidase (syn. UDP-sugar hydrolase), C-terminal domain"/>
    <property type="match status" value="1"/>
</dbReference>
<evidence type="ECO:0000313" key="3">
    <source>
        <dbReference type="Proteomes" id="UP000076962"/>
    </source>
</evidence>
<dbReference type="EMBL" id="LUTY01001524">
    <property type="protein sequence ID" value="OAD21593.1"/>
    <property type="molecule type" value="Genomic_DNA"/>
</dbReference>
<keyword evidence="3" id="KW-1185">Reference proteome</keyword>
<dbReference type="GO" id="GO:0016787">
    <property type="term" value="F:hydrolase activity"/>
    <property type="evidence" value="ECO:0007669"/>
    <property type="project" value="UniProtKB-KW"/>
</dbReference>
<proteinExistence type="predicted"/>
<dbReference type="PATRIC" id="fig|1003181.4.peg.3610"/>
<dbReference type="InterPro" id="IPR008334">
    <property type="entry name" value="5'-Nucleotdase_C"/>
</dbReference>
<keyword evidence="2" id="KW-0378">Hydrolase</keyword>
<feature type="domain" description="5'-Nucleotidase C-terminal" evidence="1">
    <location>
        <begin position="4"/>
        <end position="116"/>
    </location>
</feature>